<dbReference type="RefSeq" id="WP_187995958.1">
    <property type="nucleotide sequence ID" value="NZ_JACEXG010000001.1"/>
</dbReference>
<comment type="subunit">
    <text evidence="1">Homotrimer.</text>
</comment>
<dbReference type="Pfam" id="PF02542">
    <property type="entry name" value="YgbB"/>
    <property type="match status" value="1"/>
</dbReference>
<feature type="binding site" evidence="1">
    <location>
        <position position="10"/>
    </location>
    <ligand>
        <name>a divalent metal cation</name>
        <dbReference type="ChEBI" id="CHEBI:60240"/>
    </ligand>
</feature>
<dbReference type="InterPro" id="IPR036571">
    <property type="entry name" value="MECDP_synthase_sf"/>
</dbReference>
<dbReference type="EMBL" id="JAFFJS010000001">
    <property type="protein sequence ID" value="MBM9432392.1"/>
    <property type="molecule type" value="Genomic_DNA"/>
</dbReference>
<keyword evidence="5" id="KW-1185">Reference proteome</keyword>
<keyword evidence="1" id="KW-0479">Metal-binding</keyword>
<proteinExistence type="inferred from homology"/>
<dbReference type="PANTHER" id="PTHR43181:SF1">
    <property type="entry name" value="2-C-METHYL-D-ERYTHRITOL 2,4-CYCLODIPHOSPHATE SYNTHASE, CHLOROPLASTIC"/>
    <property type="match status" value="1"/>
</dbReference>
<dbReference type="GO" id="GO:0008685">
    <property type="term" value="F:2-C-methyl-D-erythritol 2,4-cyclodiphosphate synthase activity"/>
    <property type="evidence" value="ECO:0007669"/>
    <property type="project" value="UniProtKB-EC"/>
</dbReference>
<organism evidence="4 5">
    <name type="scientific">Flaviflexus equikiangi</name>
    <dbReference type="NCBI Taxonomy" id="2758573"/>
    <lineage>
        <taxon>Bacteria</taxon>
        <taxon>Bacillati</taxon>
        <taxon>Actinomycetota</taxon>
        <taxon>Actinomycetes</taxon>
        <taxon>Actinomycetales</taxon>
        <taxon>Actinomycetaceae</taxon>
        <taxon>Flaviflexus</taxon>
    </lineage>
</organism>
<accession>A0ABS2TF49</accession>
<reference evidence="5" key="1">
    <citation type="submission" date="2021-02" db="EMBL/GenBank/DDBJ databases">
        <title>Leucobacter sp. CX169.</title>
        <authorList>
            <person name="Cheng Y."/>
        </authorList>
    </citation>
    <scope>NUCLEOTIDE SEQUENCE [LARGE SCALE GENOMIC DNA]</scope>
    <source>
        <strain evidence="5">JY899</strain>
    </source>
</reference>
<evidence type="ECO:0000313" key="4">
    <source>
        <dbReference type="EMBL" id="MBM9432392.1"/>
    </source>
</evidence>
<feature type="binding site" evidence="1">
    <location>
        <begin position="35"/>
        <end position="36"/>
    </location>
    <ligand>
        <name>4-CDP-2-C-methyl-D-erythritol 2-phosphate</name>
        <dbReference type="ChEBI" id="CHEBI:57919"/>
    </ligand>
</feature>
<feature type="binding site" evidence="1">
    <location>
        <begin position="130"/>
        <end position="133"/>
    </location>
    <ligand>
        <name>4-CDP-2-C-methyl-D-erythritol 2-phosphate</name>
        <dbReference type="ChEBI" id="CHEBI:57919"/>
    </ligand>
</feature>
<feature type="binding site" evidence="1">
    <location>
        <begin position="8"/>
        <end position="10"/>
    </location>
    <ligand>
        <name>4-CDP-2-C-methyl-D-erythritol 2-phosphate</name>
        <dbReference type="ChEBI" id="CHEBI:57919"/>
    </ligand>
</feature>
<dbReference type="HAMAP" id="MF_00107">
    <property type="entry name" value="IspF"/>
    <property type="match status" value="1"/>
</dbReference>
<evidence type="ECO:0000256" key="1">
    <source>
        <dbReference type="HAMAP-Rule" id="MF_00107"/>
    </source>
</evidence>
<keyword evidence="1 2" id="KW-0414">Isoprene biosynthesis</keyword>
<dbReference type="PANTHER" id="PTHR43181">
    <property type="entry name" value="2-C-METHYL-D-ERYTHRITOL 2,4-CYCLODIPHOSPHATE SYNTHASE, CHLOROPLASTIC"/>
    <property type="match status" value="1"/>
</dbReference>
<comment type="caution">
    <text evidence="4">The sequence shown here is derived from an EMBL/GenBank/DDBJ whole genome shotgun (WGS) entry which is preliminary data.</text>
</comment>
<protein>
    <recommendedName>
        <fullName evidence="1 2">2-C-methyl-D-erythritol 2,4-cyclodiphosphate synthase</fullName>
        <shortName evidence="1">MECDP-synthase</shortName>
        <shortName evidence="1">MECPP-synthase</shortName>
        <shortName evidence="1">MECPS</shortName>
        <ecNumber evidence="1 2">4.6.1.12</ecNumber>
    </recommendedName>
</protein>
<sequence>MRVATALDVHAFSAEPRPLMLACLEFAPTGGLAGHSDADVAAHAAADALLIASGIGELGTVFGTDRPEWAGASGAALLGEAVRLVLADDWHVANISIQIIGQKPRFAPRKIEAQDVMSRLVGAPVMIAATTTDHLGALGRVEGIGALATALLTR</sequence>
<feature type="binding site" evidence="1">
    <location>
        <position position="8"/>
    </location>
    <ligand>
        <name>a divalent metal cation</name>
        <dbReference type="ChEBI" id="CHEBI:60240"/>
    </ligand>
</feature>
<feature type="site" description="Transition state stabilizer" evidence="1">
    <location>
        <position position="131"/>
    </location>
</feature>
<evidence type="ECO:0000313" key="5">
    <source>
        <dbReference type="Proteomes" id="UP000705983"/>
    </source>
</evidence>
<dbReference type="EC" id="4.6.1.12" evidence="1 2"/>
<feature type="binding site" evidence="1">
    <location>
        <position position="140"/>
    </location>
    <ligand>
        <name>4-CDP-2-C-methyl-D-erythritol 2-phosphate</name>
        <dbReference type="ChEBI" id="CHEBI:57919"/>
    </ligand>
</feature>
<dbReference type="CDD" id="cd00554">
    <property type="entry name" value="MECDP_synthase"/>
    <property type="match status" value="1"/>
</dbReference>
<comment type="function">
    <text evidence="1">Involved in the biosynthesis of isopentenyl diphosphate (IPP) and dimethylallyl diphosphate (DMAPP), two major building blocks of isoprenoid compounds. Catalyzes the conversion of 4-diphosphocytidyl-2-C-methyl-D-erythritol 2-phosphate (CDP-ME2P) to 2-C-methyl-D-erythritol 2,4-cyclodiphosphate (ME-CPP) with a corresponding release of cytidine 5-monophosphate (CMP).</text>
</comment>
<dbReference type="Proteomes" id="UP000705983">
    <property type="component" value="Unassembled WGS sequence"/>
</dbReference>
<name>A0ABS2TF49_9ACTO</name>
<dbReference type="NCBIfam" id="TIGR00151">
    <property type="entry name" value="ispF"/>
    <property type="match status" value="1"/>
</dbReference>
<comment type="caution">
    <text evidence="1">Lacks conserved residue(s) required for the propagation of feature annotation.</text>
</comment>
<feature type="domain" description="2-C-methyl-D-erythritol 2,4-cyclodiphosphate synthase" evidence="3">
    <location>
        <begin position="1"/>
        <end position="152"/>
    </location>
</feature>
<comment type="similarity">
    <text evidence="1 2">Belongs to the IspF family.</text>
</comment>
<dbReference type="InterPro" id="IPR003526">
    <property type="entry name" value="MECDP_synthase"/>
</dbReference>
<evidence type="ECO:0000256" key="2">
    <source>
        <dbReference type="RuleBase" id="RU004395"/>
    </source>
</evidence>
<dbReference type="Gene3D" id="3.30.1330.50">
    <property type="entry name" value="2-C-methyl-D-erythritol 2,4-cyclodiphosphate synthase"/>
    <property type="match status" value="1"/>
</dbReference>
<feature type="site" description="Transition state stabilizer" evidence="1">
    <location>
        <position position="35"/>
    </location>
</feature>
<comment type="catalytic activity">
    <reaction evidence="1 2">
        <text>4-CDP-2-C-methyl-D-erythritol 2-phosphate = 2-C-methyl-D-erythritol 2,4-cyclic diphosphate + CMP</text>
        <dbReference type="Rhea" id="RHEA:23864"/>
        <dbReference type="ChEBI" id="CHEBI:57919"/>
        <dbReference type="ChEBI" id="CHEBI:58483"/>
        <dbReference type="ChEBI" id="CHEBI:60377"/>
        <dbReference type="EC" id="4.6.1.12"/>
    </reaction>
</comment>
<dbReference type="SUPFAM" id="SSF69765">
    <property type="entry name" value="IpsF-like"/>
    <property type="match status" value="1"/>
</dbReference>
<feature type="binding site" evidence="1">
    <location>
        <position position="43"/>
    </location>
    <ligand>
        <name>a divalent metal cation</name>
        <dbReference type="ChEBI" id="CHEBI:60240"/>
    </ligand>
</feature>
<comment type="pathway">
    <text evidence="1">Isoprenoid biosynthesis; isopentenyl diphosphate biosynthesis via DXP pathway; isopentenyl diphosphate from 1-deoxy-D-xylulose 5-phosphate: step 4/6.</text>
</comment>
<evidence type="ECO:0000259" key="3">
    <source>
        <dbReference type="Pfam" id="PF02542"/>
    </source>
</evidence>
<comment type="cofactor">
    <cofactor evidence="1">
        <name>a divalent metal cation</name>
        <dbReference type="ChEBI" id="CHEBI:60240"/>
    </cofactor>
    <text evidence="1">Binds 1 divalent metal cation per subunit.</text>
</comment>
<feature type="binding site" evidence="1">
    <location>
        <begin position="57"/>
        <end position="59"/>
    </location>
    <ligand>
        <name>4-CDP-2-C-methyl-D-erythritol 2-phosphate</name>
        <dbReference type="ChEBI" id="CHEBI:57919"/>
    </ligand>
</feature>
<keyword evidence="1 2" id="KW-0456">Lyase</keyword>
<gene>
    <name evidence="1" type="primary">ispF</name>
    <name evidence="4" type="ORF">JVW63_01520</name>
</gene>